<sequence length="166" mass="19790">MNKLTDKQIELLDNEQAKTEKSKINIVFQIILLSFNMANSFVFVCFAFYISYYVLFVKFDNTLYSPVDGMVAMVEFTILYLYIFLFFLITSIILAKFFKNLKNLNDFFKFFCVYSFIIPWIMAPIVIYINKISNSYIFTICLSIVPQIYLIWIIFFILKFKLESKK</sequence>
<feature type="transmembrane region" description="Helical" evidence="1">
    <location>
        <begin position="107"/>
        <end position="129"/>
    </location>
</feature>
<accession>A0A2P8R0G9</accession>
<dbReference type="Proteomes" id="UP000240535">
    <property type="component" value="Unassembled WGS sequence"/>
</dbReference>
<keyword evidence="1" id="KW-0472">Membrane</keyword>
<name>A0A2P8R0G9_9BACT</name>
<comment type="caution">
    <text evidence="2">The sequence shown here is derived from an EMBL/GenBank/DDBJ whole genome shotgun (WGS) entry which is preliminary data.</text>
</comment>
<evidence type="ECO:0000313" key="2">
    <source>
        <dbReference type="EMBL" id="PSM51994.1"/>
    </source>
</evidence>
<evidence type="ECO:0000256" key="1">
    <source>
        <dbReference type="SAM" id="Phobius"/>
    </source>
</evidence>
<dbReference type="RefSeq" id="WP_106871463.1">
    <property type="nucleotide sequence ID" value="NZ_CP053841.1"/>
</dbReference>
<gene>
    <name evidence="2" type="ORF">CQ405_05370</name>
</gene>
<protein>
    <submittedName>
        <fullName evidence="2">Uncharacterized protein</fullName>
    </submittedName>
</protein>
<feature type="transmembrane region" description="Helical" evidence="1">
    <location>
        <begin position="26"/>
        <end position="50"/>
    </location>
</feature>
<proteinExistence type="predicted"/>
<feature type="transmembrane region" description="Helical" evidence="1">
    <location>
        <begin position="70"/>
        <end position="95"/>
    </location>
</feature>
<dbReference type="AlphaFoldDB" id="A0A2P8R0G9"/>
<evidence type="ECO:0000313" key="3">
    <source>
        <dbReference type="Proteomes" id="UP000240535"/>
    </source>
</evidence>
<reference evidence="3" key="1">
    <citation type="submission" date="2017-10" db="EMBL/GenBank/DDBJ databases">
        <title>Campylobacter species from seals.</title>
        <authorList>
            <person name="Gilbert M.J."/>
            <person name="Zomer A.L."/>
            <person name="Timmerman A.J."/>
            <person name="Duim B."/>
            <person name="Wagenaar J.A."/>
        </authorList>
    </citation>
    <scope>NUCLEOTIDE SEQUENCE [LARGE SCALE GENOMIC DNA]</scope>
    <source>
        <strain evidence="3">17S00004-5</strain>
    </source>
</reference>
<keyword evidence="1" id="KW-1133">Transmembrane helix</keyword>
<keyword evidence="3" id="KW-1185">Reference proteome</keyword>
<keyword evidence="1" id="KW-0812">Transmembrane</keyword>
<feature type="transmembrane region" description="Helical" evidence="1">
    <location>
        <begin position="135"/>
        <end position="158"/>
    </location>
</feature>
<organism evidence="2 3">
    <name type="scientific">Campylobacter blaseri</name>
    <dbReference type="NCBI Taxonomy" id="2042961"/>
    <lineage>
        <taxon>Bacteria</taxon>
        <taxon>Pseudomonadati</taxon>
        <taxon>Campylobacterota</taxon>
        <taxon>Epsilonproteobacteria</taxon>
        <taxon>Campylobacterales</taxon>
        <taxon>Campylobacteraceae</taxon>
        <taxon>Campylobacter</taxon>
    </lineage>
</organism>
<dbReference type="EMBL" id="PDHH01000004">
    <property type="protein sequence ID" value="PSM51994.1"/>
    <property type="molecule type" value="Genomic_DNA"/>
</dbReference>